<proteinExistence type="predicted"/>
<dbReference type="STRING" id="1423783.FC50_GL000729"/>
<accession>A0A0R1TZ72</accession>
<dbReference type="RefSeq" id="WP_054648650.1">
    <property type="nucleotide sequence ID" value="NZ_AZFJ01000044.1"/>
</dbReference>
<gene>
    <name evidence="2" type="ORF">FC50_GL000729</name>
</gene>
<comment type="caution">
    <text evidence="2">The sequence shown here is derived from an EMBL/GenBank/DDBJ whole genome shotgun (WGS) entry which is preliminary data.</text>
</comment>
<dbReference type="OrthoDB" id="2305680at2"/>
<protein>
    <recommendedName>
        <fullName evidence="1">Integron-associated effector binding protein domain-containing protein</fullName>
    </recommendedName>
</protein>
<dbReference type="Gene3D" id="3.20.80.10">
    <property type="entry name" value="Regulatory factor, effector binding domain"/>
    <property type="match status" value="1"/>
</dbReference>
<dbReference type="Proteomes" id="UP000051922">
    <property type="component" value="Unassembled WGS sequence"/>
</dbReference>
<name>A0A0R1TZ72_9LACO</name>
<dbReference type="AlphaFoldDB" id="A0A0R1TZ72"/>
<feature type="domain" description="Integron-associated effector binding protein" evidence="1">
    <location>
        <begin position="6"/>
        <end position="149"/>
    </location>
</feature>
<sequence length="172" mass="19022">MKEFAQIPAQRVVGRVFTESSADENGSFESAWDEFNEAGHFKALDPLADVPNRTSVIVFSPYGSMQYWIGSVIPESANVPNGYQVLNLPAATGAVADKDVKGMMTSLPLATTYNEGLATLEKAGYQLPEHIGQTDTPYYLERYDLNNQGVAQRVEYTIYARPDQLEGFDDIE</sequence>
<dbReference type="PATRIC" id="fig|1423783.4.peg.753"/>
<dbReference type="InterPro" id="IPR011256">
    <property type="entry name" value="Reg_factor_effector_dom_sf"/>
</dbReference>
<reference evidence="2 3" key="1">
    <citation type="journal article" date="2015" name="Genome Announc.">
        <title>Expanding the biotechnology potential of lactobacilli through comparative genomics of 213 strains and associated genera.</title>
        <authorList>
            <person name="Sun Z."/>
            <person name="Harris H.M."/>
            <person name="McCann A."/>
            <person name="Guo C."/>
            <person name="Argimon S."/>
            <person name="Zhang W."/>
            <person name="Yang X."/>
            <person name="Jeffery I.B."/>
            <person name="Cooney J.C."/>
            <person name="Kagawa T.F."/>
            <person name="Liu W."/>
            <person name="Song Y."/>
            <person name="Salvetti E."/>
            <person name="Wrobel A."/>
            <person name="Rasinkangas P."/>
            <person name="Parkhill J."/>
            <person name="Rea M.C."/>
            <person name="O'Sullivan O."/>
            <person name="Ritari J."/>
            <person name="Douillard F.P."/>
            <person name="Paul Ross R."/>
            <person name="Yang R."/>
            <person name="Briner A.E."/>
            <person name="Felis G.E."/>
            <person name="de Vos W.M."/>
            <person name="Barrangou R."/>
            <person name="Klaenhammer T.R."/>
            <person name="Caufield P.W."/>
            <person name="Cui Y."/>
            <person name="Zhang H."/>
            <person name="O'Toole P.W."/>
        </authorList>
    </citation>
    <scope>NUCLEOTIDE SEQUENCE [LARGE SCALE GENOMIC DNA]</scope>
    <source>
        <strain evidence="2 3">DSM 15945</strain>
    </source>
</reference>
<evidence type="ECO:0000259" key="1">
    <source>
        <dbReference type="Pfam" id="PF14526"/>
    </source>
</evidence>
<organism evidence="2 3">
    <name type="scientific">Lacticaseibacillus pantheris DSM 15945 = JCM 12539 = NBRC 106106</name>
    <dbReference type="NCBI Taxonomy" id="1423783"/>
    <lineage>
        <taxon>Bacteria</taxon>
        <taxon>Bacillati</taxon>
        <taxon>Bacillota</taxon>
        <taxon>Bacilli</taxon>
        <taxon>Lactobacillales</taxon>
        <taxon>Lactobacillaceae</taxon>
        <taxon>Lacticaseibacillus</taxon>
    </lineage>
</organism>
<evidence type="ECO:0000313" key="2">
    <source>
        <dbReference type="EMBL" id="KRL86481.1"/>
    </source>
</evidence>
<evidence type="ECO:0000313" key="3">
    <source>
        <dbReference type="Proteomes" id="UP000051922"/>
    </source>
</evidence>
<dbReference type="EMBL" id="AZFJ01000044">
    <property type="protein sequence ID" value="KRL86481.1"/>
    <property type="molecule type" value="Genomic_DNA"/>
</dbReference>
<dbReference type="InterPro" id="IPR029441">
    <property type="entry name" value="Cass2"/>
</dbReference>
<dbReference type="Pfam" id="PF14526">
    <property type="entry name" value="Cass2"/>
    <property type="match status" value="1"/>
</dbReference>
<keyword evidence="3" id="KW-1185">Reference proteome</keyword>